<comment type="similarity">
    <text evidence="3">Belongs to the Nudix hydrolase family.</text>
</comment>
<evidence type="ECO:0000256" key="3">
    <source>
        <dbReference type="RuleBase" id="RU003476"/>
    </source>
</evidence>
<organism evidence="5 6">
    <name type="scientific">Clostridium perfringens (strain ATCC 13124 / DSM 756 / JCM 1290 / NCIMB 6125 / NCTC 8237 / Type A)</name>
    <dbReference type="NCBI Taxonomy" id="195103"/>
    <lineage>
        <taxon>Bacteria</taxon>
        <taxon>Bacillati</taxon>
        <taxon>Bacillota</taxon>
        <taxon>Clostridia</taxon>
        <taxon>Eubacteriales</taxon>
        <taxon>Clostridiaceae</taxon>
        <taxon>Clostridium</taxon>
    </lineage>
</organism>
<dbReference type="InterPro" id="IPR015797">
    <property type="entry name" value="NUDIX_hydrolase-like_dom_sf"/>
</dbReference>
<dbReference type="EMBL" id="CP000246">
    <property type="protein sequence ID" value="ABG83538.1"/>
    <property type="molecule type" value="Genomic_DNA"/>
</dbReference>
<dbReference type="Gene3D" id="3.90.79.10">
    <property type="entry name" value="Nucleoside Triphosphate Pyrophosphohydrolase"/>
    <property type="match status" value="1"/>
</dbReference>
<evidence type="ECO:0000313" key="6">
    <source>
        <dbReference type="Proteomes" id="UP000001823"/>
    </source>
</evidence>
<dbReference type="GO" id="GO:0016787">
    <property type="term" value="F:hydrolase activity"/>
    <property type="evidence" value="ECO:0007669"/>
    <property type="project" value="UniProtKB-KW"/>
</dbReference>
<sequence>MGYIMDLRKELPNPHRPLIMCSAGIIIIDKKGRVLLQKRTDNNKWGLPGGSLELGESFEEAAIREAYEEVGLKVKSLSLFNVYSGKECYNKYPNGDEIYNASSIFISNDYEGEVILDGEESADAVFFKKVDIPSLEEVNPPDRIVIKDIIEKLNIEKYI</sequence>
<dbReference type="InterPro" id="IPR000086">
    <property type="entry name" value="NUDIX_hydrolase_dom"/>
</dbReference>
<dbReference type="InterPro" id="IPR020084">
    <property type="entry name" value="NUDIX_hydrolase_CS"/>
</dbReference>
<accession>A0A0H2YSS9</accession>
<evidence type="ECO:0000313" key="5">
    <source>
        <dbReference type="EMBL" id="ABG83538.1"/>
    </source>
</evidence>
<keyword evidence="2 3" id="KW-0378">Hydrolase</keyword>
<dbReference type="PANTHER" id="PTHR43046:SF2">
    <property type="entry name" value="8-OXO-DGTP DIPHOSPHATASE-RELATED"/>
    <property type="match status" value="1"/>
</dbReference>
<name>A0A0H2YSS9_CLOP1</name>
<dbReference type="InterPro" id="IPR020476">
    <property type="entry name" value="Nudix_hydrolase"/>
</dbReference>
<dbReference type="SUPFAM" id="SSF55811">
    <property type="entry name" value="Nudix"/>
    <property type="match status" value="1"/>
</dbReference>
<reference evidence="5 6" key="1">
    <citation type="journal article" date="2006" name="Genome Res.">
        <title>Skewed genomic variability in strains of the toxigenic bacterial pathogen, Clostridium perfringens.</title>
        <authorList>
            <person name="Myers G.S."/>
            <person name="Rasko D.A."/>
            <person name="Cheung J.K."/>
            <person name="Ravel J."/>
            <person name="Seshadri R."/>
            <person name="Deboy R.T."/>
            <person name="Ren Q."/>
            <person name="Varga J."/>
            <person name="Awad M.M."/>
            <person name="Brinkac L.M."/>
            <person name="Daugherty S.C."/>
            <person name="Haft D.H."/>
            <person name="Dodson R.J."/>
            <person name="Madupu R."/>
            <person name="Nelson W.C."/>
            <person name="Rosovitz M.J."/>
            <person name="Sullivan S.A."/>
            <person name="Khouri H."/>
            <person name="Dimitrov G.I."/>
            <person name="Watkins K.L."/>
            <person name="Mulligan S."/>
            <person name="Benton J."/>
            <person name="Radune D."/>
            <person name="Fisher D.J."/>
            <person name="Atkins H.S."/>
            <person name="Hiscox T."/>
            <person name="Jost B.H."/>
            <person name="Billington S.J."/>
            <person name="Songer J.G."/>
            <person name="McClane B.A."/>
            <person name="Titball R.W."/>
            <person name="Rood J.I."/>
            <person name="Melville S.B."/>
            <person name="Paulsen I.T."/>
        </authorList>
    </citation>
    <scope>NUCLEOTIDE SEQUENCE [LARGE SCALE GENOMIC DNA]</scope>
    <source>
        <strain evidence="6">ATCC 13124 / DSM 756 / JCM 1290 / NCIMB 6125 / NCTC 8237 / S 107 / Type A</strain>
    </source>
</reference>
<evidence type="ECO:0000256" key="1">
    <source>
        <dbReference type="ARBA" id="ARBA00001946"/>
    </source>
</evidence>
<dbReference type="RefSeq" id="WP_003472888.1">
    <property type="nucleotide sequence ID" value="NC_008261.1"/>
</dbReference>
<proteinExistence type="inferred from homology"/>
<dbReference type="PROSITE" id="PS00893">
    <property type="entry name" value="NUDIX_BOX"/>
    <property type="match status" value="1"/>
</dbReference>
<dbReference type="PRINTS" id="PR00502">
    <property type="entry name" value="NUDIXFAMILY"/>
</dbReference>
<dbReference type="CDD" id="cd04677">
    <property type="entry name" value="NUDIX_Hydrolase"/>
    <property type="match status" value="1"/>
</dbReference>
<protein>
    <submittedName>
        <fullName evidence="5">MutT/nudix family protein</fullName>
    </submittedName>
</protein>
<dbReference type="PROSITE" id="PS51462">
    <property type="entry name" value="NUDIX"/>
    <property type="match status" value="1"/>
</dbReference>
<dbReference type="Pfam" id="PF00293">
    <property type="entry name" value="NUDIX"/>
    <property type="match status" value="1"/>
</dbReference>
<comment type="cofactor">
    <cofactor evidence="1">
        <name>Mg(2+)</name>
        <dbReference type="ChEBI" id="CHEBI:18420"/>
    </cofactor>
</comment>
<dbReference type="STRING" id="195103.CPF_2957"/>
<feature type="domain" description="Nudix hydrolase" evidence="4">
    <location>
        <begin position="18"/>
        <end position="151"/>
    </location>
</feature>
<dbReference type="KEGG" id="cpf:CPF_2957"/>
<evidence type="ECO:0000256" key="2">
    <source>
        <dbReference type="ARBA" id="ARBA00022801"/>
    </source>
</evidence>
<dbReference type="HOGENOM" id="CLU_037162_7_0_9"/>
<evidence type="ECO:0000259" key="4">
    <source>
        <dbReference type="PROSITE" id="PS51462"/>
    </source>
</evidence>
<dbReference type="PaxDb" id="195103-CPF_2957"/>
<dbReference type="eggNOG" id="COG1051">
    <property type="taxonomic scope" value="Bacteria"/>
</dbReference>
<dbReference type="PANTHER" id="PTHR43046">
    <property type="entry name" value="GDP-MANNOSE MANNOSYL HYDROLASE"/>
    <property type="match status" value="1"/>
</dbReference>
<keyword evidence="6" id="KW-1185">Reference proteome</keyword>
<dbReference type="AlphaFoldDB" id="A0A0H2YSS9"/>
<dbReference type="Proteomes" id="UP000001823">
    <property type="component" value="Chromosome"/>
</dbReference>
<gene>
    <name evidence="5" type="ordered locus">CPF_2957</name>
</gene>